<dbReference type="PANTHER" id="PTHR11986">
    <property type="entry name" value="AMINOTRANSFERASE CLASS III"/>
    <property type="match status" value="1"/>
</dbReference>
<evidence type="ECO:0000256" key="2">
    <source>
        <dbReference type="ARBA" id="ARBA00022576"/>
    </source>
</evidence>
<dbReference type="Proteomes" id="UP000179024">
    <property type="component" value="Unassembled WGS sequence"/>
</dbReference>
<dbReference type="FunFam" id="3.40.640.10:FF:000004">
    <property type="entry name" value="Acetylornithine aminotransferase"/>
    <property type="match status" value="1"/>
</dbReference>
<dbReference type="SUPFAM" id="SSF53383">
    <property type="entry name" value="PLP-dependent transferases"/>
    <property type="match status" value="1"/>
</dbReference>
<protein>
    <recommendedName>
        <fullName evidence="8">Acetylornithine aminotransferase</fullName>
    </recommendedName>
</protein>
<dbReference type="PIRSF" id="PIRSF000521">
    <property type="entry name" value="Transaminase_4ab_Lys_Orn"/>
    <property type="match status" value="1"/>
</dbReference>
<name>A0A1F7IB30_9BACT</name>
<dbReference type="PROSITE" id="PS00600">
    <property type="entry name" value="AA_TRANSFER_CLASS_3"/>
    <property type="match status" value="1"/>
</dbReference>
<dbReference type="GO" id="GO:0042802">
    <property type="term" value="F:identical protein binding"/>
    <property type="evidence" value="ECO:0007669"/>
    <property type="project" value="TreeGrafter"/>
</dbReference>
<comment type="cofactor">
    <cofactor evidence="1">
        <name>pyridoxal 5'-phosphate</name>
        <dbReference type="ChEBI" id="CHEBI:597326"/>
    </cofactor>
</comment>
<dbReference type="Gene3D" id="3.90.1150.10">
    <property type="entry name" value="Aspartate Aminotransferase, domain 1"/>
    <property type="match status" value="1"/>
</dbReference>
<dbReference type="InterPro" id="IPR050103">
    <property type="entry name" value="Class-III_PLP-dep_AT"/>
</dbReference>
<organism evidence="6 7">
    <name type="scientific">Candidatus Roizmanbacteria bacterium RIFCSPHIGHO2_12_FULL_44_10</name>
    <dbReference type="NCBI Taxonomy" id="1802054"/>
    <lineage>
        <taxon>Bacteria</taxon>
        <taxon>Candidatus Roizmaniibacteriota</taxon>
    </lineage>
</organism>
<dbReference type="InterPro" id="IPR005814">
    <property type="entry name" value="Aminotrans_3"/>
</dbReference>
<evidence type="ECO:0000256" key="4">
    <source>
        <dbReference type="ARBA" id="ARBA00022898"/>
    </source>
</evidence>
<sequence>MKDYNFLQQKYVVNTYPNRGITLVKGKGVYLYDDKGKKYLDALSNIGVNIFGYNHPQITNALIKQLETLTTLHGTFTSDVRSEAAQKLIKMSGGKLSQVYFSNSGSEAIEAAIKFALWGTKKRRIIAMRDSYHGKTLGALSLTHSDKYHGSIKDVLLDVVYADFGDIASLKKLINDKTAFVILEPIQGESGIIVPSDGYLKAVERLCQKNNVLLIIDEIQTGCGRTGKFLALQRENIQPDILCLGKGLAGGIPVGATLISSEIHNHIKDSRHTSTFGGNPLACAGIIATLDLLNPLRDRSLNLIGRFNKINNKHIKSVRGIGFMIGVQVDLPQTQVLKSLQNQGIIAGPAGSDVIRFLPPLIITKKEVDMILAAFERALT</sequence>
<dbReference type="Gene3D" id="3.40.640.10">
    <property type="entry name" value="Type I PLP-dependent aspartate aminotransferase-like (Major domain)"/>
    <property type="match status" value="1"/>
</dbReference>
<evidence type="ECO:0000313" key="7">
    <source>
        <dbReference type="Proteomes" id="UP000179024"/>
    </source>
</evidence>
<dbReference type="InterPro" id="IPR049704">
    <property type="entry name" value="Aminotrans_3_PPA_site"/>
</dbReference>
<keyword evidence="3" id="KW-0808">Transferase</keyword>
<dbReference type="AlphaFoldDB" id="A0A1F7IB30"/>
<accession>A0A1F7IB30</accession>
<comment type="similarity">
    <text evidence="5">Belongs to the class-III pyridoxal-phosphate-dependent aminotransferase family.</text>
</comment>
<evidence type="ECO:0000256" key="5">
    <source>
        <dbReference type="RuleBase" id="RU003560"/>
    </source>
</evidence>
<evidence type="ECO:0000313" key="6">
    <source>
        <dbReference type="EMBL" id="OGK40575.1"/>
    </source>
</evidence>
<dbReference type="InterPro" id="IPR015422">
    <property type="entry name" value="PyrdxlP-dep_Trfase_small"/>
</dbReference>
<dbReference type="GO" id="GO:0008483">
    <property type="term" value="F:transaminase activity"/>
    <property type="evidence" value="ECO:0007669"/>
    <property type="project" value="UniProtKB-KW"/>
</dbReference>
<dbReference type="GO" id="GO:0030170">
    <property type="term" value="F:pyridoxal phosphate binding"/>
    <property type="evidence" value="ECO:0007669"/>
    <property type="project" value="InterPro"/>
</dbReference>
<dbReference type="PANTHER" id="PTHR11986:SF79">
    <property type="entry name" value="ACETYLORNITHINE AMINOTRANSFERASE, MITOCHONDRIAL"/>
    <property type="match status" value="1"/>
</dbReference>
<dbReference type="InterPro" id="IPR015424">
    <property type="entry name" value="PyrdxlP-dep_Trfase"/>
</dbReference>
<evidence type="ECO:0000256" key="1">
    <source>
        <dbReference type="ARBA" id="ARBA00001933"/>
    </source>
</evidence>
<dbReference type="EMBL" id="MGAE01000002">
    <property type="protein sequence ID" value="OGK40575.1"/>
    <property type="molecule type" value="Genomic_DNA"/>
</dbReference>
<keyword evidence="4 5" id="KW-0663">Pyridoxal phosphate</keyword>
<reference evidence="6 7" key="1">
    <citation type="journal article" date="2016" name="Nat. Commun.">
        <title>Thousands of microbial genomes shed light on interconnected biogeochemical processes in an aquifer system.</title>
        <authorList>
            <person name="Anantharaman K."/>
            <person name="Brown C.T."/>
            <person name="Hug L.A."/>
            <person name="Sharon I."/>
            <person name="Castelle C.J."/>
            <person name="Probst A.J."/>
            <person name="Thomas B.C."/>
            <person name="Singh A."/>
            <person name="Wilkins M.J."/>
            <person name="Karaoz U."/>
            <person name="Brodie E.L."/>
            <person name="Williams K.H."/>
            <person name="Hubbard S.S."/>
            <person name="Banfield J.F."/>
        </authorList>
    </citation>
    <scope>NUCLEOTIDE SEQUENCE [LARGE SCALE GENOMIC DNA]</scope>
</reference>
<dbReference type="InterPro" id="IPR015421">
    <property type="entry name" value="PyrdxlP-dep_Trfase_major"/>
</dbReference>
<evidence type="ECO:0008006" key="8">
    <source>
        <dbReference type="Google" id="ProtNLM"/>
    </source>
</evidence>
<proteinExistence type="inferred from homology"/>
<comment type="caution">
    <text evidence="6">The sequence shown here is derived from an EMBL/GenBank/DDBJ whole genome shotgun (WGS) entry which is preliminary data.</text>
</comment>
<dbReference type="Pfam" id="PF00202">
    <property type="entry name" value="Aminotran_3"/>
    <property type="match status" value="1"/>
</dbReference>
<dbReference type="CDD" id="cd00610">
    <property type="entry name" value="OAT_like"/>
    <property type="match status" value="1"/>
</dbReference>
<keyword evidence="2" id="KW-0032">Aminotransferase</keyword>
<gene>
    <name evidence="6" type="ORF">A3F34_01720</name>
</gene>
<evidence type="ECO:0000256" key="3">
    <source>
        <dbReference type="ARBA" id="ARBA00022679"/>
    </source>
</evidence>